<evidence type="ECO:0000256" key="1">
    <source>
        <dbReference type="ARBA" id="ARBA00001947"/>
    </source>
</evidence>
<dbReference type="InterPro" id="IPR008567">
    <property type="entry name" value="BKACE"/>
</dbReference>
<comment type="cofactor">
    <cofactor evidence="1">
        <name>Zn(2+)</name>
        <dbReference type="ChEBI" id="CHEBI:29105"/>
    </cofactor>
</comment>
<dbReference type="InterPro" id="IPR013785">
    <property type="entry name" value="Aldolase_TIM"/>
</dbReference>
<evidence type="ECO:0000313" key="6">
    <source>
        <dbReference type="Proteomes" id="UP000068382"/>
    </source>
</evidence>
<gene>
    <name evidence="5" type="primary">kce_3</name>
    <name evidence="5" type="ORF">TRIHO_17260</name>
</gene>
<comment type="caution">
    <text evidence="5">The sequence shown here is derived from an EMBL/GenBank/DDBJ whole genome shotgun (WGS) entry which is preliminary data.</text>
</comment>
<organism evidence="5 6">
    <name type="scientific">Tritonibacter horizontis</name>
    <dbReference type="NCBI Taxonomy" id="1768241"/>
    <lineage>
        <taxon>Bacteria</taxon>
        <taxon>Pseudomonadati</taxon>
        <taxon>Pseudomonadota</taxon>
        <taxon>Alphaproteobacteria</taxon>
        <taxon>Rhodobacterales</taxon>
        <taxon>Paracoccaceae</taxon>
        <taxon>Tritonibacter</taxon>
    </lineage>
</organism>
<keyword evidence="2 5" id="KW-0808">Transferase</keyword>
<dbReference type="RefSeq" id="WP_068242102.1">
    <property type="nucleotide sequence ID" value="NZ_LPUY01000053.1"/>
</dbReference>
<name>A0A132BYC5_9RHOB</name>
<dbReference type="SUPFAM" id="SSF51366">
    <property type="entry name" value="Ribulose-phoshate binding barrel"/>
    <property type="match status" value="1"/>
</dbReference>
<protein>
    <submittedName>
        <fullName evidence="5">3-keto-5-aminohexanoate cleavage enzyme</fullName>
        <ecNumber evidence="5">2.-.-.-</ecNumber>
    </submittedName>
</protein>
<dbReference type="GO" id="GO:0046872">
    <property type="term" value="F:metal ion binding"/>
    <property type="evidence" value="ECO:0007669"/>
    <property type="project" value="UniProtKB-KW"/>
</dbReference>
<dbReference type="Pfam" id="PF05853">
    <property type="entry name" value="BKACE"/>
    <property type="match status" value="1"/>
</dbReference>
<evidence type="ECO:0000256" key="2">
    <source>
        <dbReference type="ARBA" id="ARBA00022679"/>
    </source>
</evidence>
<evidence type="ECO:0000256" key="4">
    <source>
        <dbReference type="ARBA" id="ARBA00022833"/>
    </source>
</evidence>
<dbReference type="InterPro" id="IPR011060">
    <property type="entry name" value="RibuloseP-bd_barrel"/>
</dbReference>
<sequence length="257" mass="27201">MRSLPRIMVAPNGARLQKSDHPALPITEAEMVACAKACFAAGAGGLHAHLRDPNGGHLLDAAAYQRLVARLKETVPQMAVQITTEAVGQYGPDVQMEIALISGADMVSVSIREILRAGQPAAAAFFRTCQQAGIAVQHILYDLEDCRVLVEALDPASLAAPDLQLLFVLGRYTAGGASSPAELDPFVDWMKAHRLTPDWAVCAFGAAETDCLCRAVARGGKCRVGFENALVLSDGRIARDNAEKVSDLAARLAESAA</sequence>
<dbReference type="GO" id="GO:0043720">
    <property type="term" value="F:3-keto-5-aminohexanoate cleavage activity"/>
    <property type="evidence" value="ECO:0007669"/>
    <property type="project" value="InterPro"/>
</dbReference>
<dbReference type="PANTHER" id="PTHR37418">
    <property type="entry name" value="3-KETO-5-AMINOHEXANOATE CLEAVAGE ENZYME-RELATED"/>
    <property type="match status" value="1"/>
</dbReference>
<keyword evidence="3" id="KW-0479">Metal-binding</keyword>
<dbReference type="PATRIC" id="fig|1768241.3.peg.1813"/>
<evidence type="ECO:0000256" key="3">
    <source>
        <dbReference type="ARBA" id="ARBA00022723"/>
    </source>
</evidence>
<dbReference type="Gene3D" id="3.20.20.70">
    <property type="entry name" value="Aldolase class I"/>
    <property type="match status" value="1"/>
</dbReference>
<keyword evidence="4" id="KW-0862">Zinc</keyword>
<dbReference type="EMBL" id="LPUY01000053">
    <property type="protein sequence ID" value="KUP93385.1"/>
    <property type="molecule type" value="Genomic_DNA"/>
</dbReference>
<dbReference type="Proteomes" id="UP000068382">
    <property type="component" value="Unassembled WGS sequence"/>
</dbReference>
<keyword evidence="6" id="KW-1185">Reference proteome</keyword>
<evidence type="ECO:0000313" key="5">
    <source>
        <dbReference type="EMBL" id="KUP93385.1"/>
    </source>
</evidence>
<proteinExistence type="predicted"/>
<dbReference type="EC" id="2.-.-.-" evidence="5"/>
<dbReference type="AlphaFoldDB" id="A0A132BYC5"/>
<dbReference type="OrthoDB" id="9805277at2"/>
<dbReference type="PANTHER" id="PTHR37418:SF2">
    <property type="entry name" value="3-KETO-5-AMINOHEXANOATE CLEAVAGE ENZYME"/>
    <property type="match status" value="1"/>
</dbReference>
<accession>A0A132BYC5</accession>
<reference evidence="5 6" key="1">
    <citation type="submission" date="2015-12" db="EMBL/GenBank/DDBJ databases">
        <title>Genome sequence of the marine Rhodobacteraceae strain O3.65, Candidatus Tritonibacter horizontis.</title>
        <authorList>
            <person name="Poehlein A."/>
            <person name="Giebel H.A."/>
            <person name="Voget S."/>
            <person name="Brinkhoff T."/>
        </authorList>
    </citation>
    <scope>NUCLEOTIDE SEQUENCE [LARGE SCALE GENOMIC DNA]</scope>
    <source>
        <strain evidence="5 6">O3.65</strain>
    </source>
</reference>